<evidence type="ECO:0000259" key="2">
    <source>
        <dbReference type="Pfam" id="PF05378"/>
    </source>
</evidence>
<dbReference type="GeneID" id="40158329"/>
<feature type="domain" description="Acetophenone carboxylase-like C-terminal" evidence="3">
    <location>
        <begin position="505"/>
        <end position="681"/>
    </location>
</feature>
<keyword evidence="4" id="KW-0614">Plasmid</keyword>
<reference evidence="7 11" key="6">
    <citation type="submission" date="2019-04" db="EMBL/GenBank/DDBJ databases">
        <title>Methylomes of two halophilic Archaea, Haloarcula marismortui and Haloferax mediterranei.</title>
        <authorList>
            <person name="DasSarma S."/>
            <person name="DasSarma P."/>
            <person name="DasSarma S."/>
            <person name="Fomenkov A."/>
            <person name="Vincze T."/>
            <person name="Anton B.P."/>
            <person name="Roberts R.J."/>
        </authorList>
    </citation>
    <scope>NUCLEOTIDE SEQUENCE [LARGE SCALE GENOMIC DNA]</scope>
    <source>
        <strain evidence="7">ATCC 33500</strain>
        <strain evidence="11">ATCC 33500 / DSM 1411 / JCM 8866 / NBRC 14739 / NCIMB 2177 / R-4</strain>
        <plasmid evidence="7 11">pHME322</plasmid>
    </source>
</reference>
<evidence type="ECO:0000313" key="9">
    <source>
        <dbReference type="Proteomes" id="UP000011603"/>
    </source>
</evidence>
<accession>I3R9X2</accession>
<dbReference type="Proteomes" id="UP000006469">
    <property type="component" value="Plasmid pHM300"/>
</dbReference>
<evidence type="ECO:0000313" key="10">
    <source>
        <dbReference type="Proteomes" id="UP000027075"/>
    </source>
</evidence>
<evidence type="ECO:0000313" key="8">
    <source>
        <dbReference type="Proteomes" id="UP000006469"/>
    </source>
</evidence>
<dbReference type="Pfam" id="PF01968">
    <property type="entry name" value="Hydantoinase_A"/>
    <property type="match status" value="1"/>
</dbReference>
<proteinExistence type="predicted"/>
<dbReference type="Proteomes" id="UP000027075">
    <property type="component" value="Plasmid HMPLAS2"/>
</dbReference>
<reference evidence="5 10" key="4">
    <citation type="submission" date="2014-04" db="EMBL/GenBank/DDBJ databases">
        <title>Transcriptional profiles of Haloferax mediterranei on the basis of nitrogen availability.</title>
        <authorList>
            <person name="Bautista V."/>
        </authorList>
    </citation>
    <scope>NUCLEOTIDE SEQUENCE [LARGE SCALE GENOMIC DNA]</scope>
    <source>
        <strain evidence="5">ATCC 33500</strain>
        <strain evidence="10">ATCC 33500 / DSM 1411 / JCM 8866 / NBRC 14739 / NCIMB 2177 / R-4</strain>
        <plasmid evidence="5">HMPLAS2</plasmid>
        <plasmid evidence="10">Plasmid HMPLAS2</plasmid>
    </source>
</reference>
<feature type="domain" description="Hydantoinase A/oxoprolinase" evidence="1">
    <location>
        <begin position="200"/>
        <end position="492"/>
    </location>
</feature>
<geneLocation type="plasmid" evidence="7 11">
    <name>pHME322</name>
</geneLocation>
<reference evidence="4 8" key="2">
    <citation type="journal article" date="2012" name="J. Bacteriol.">
        <title>Complete genome sequence of the metabolically versatile halophilic archaeon Haloferax mediterranei, a poly(3-hydroxybutyrate-co-3-hydroxyvalerate) producer.</title>
        <authorList>
            <person name="Han J."/>
            <person name="Zhang F."/>
            <person name="Hou J."/>
            <person name="Liu X."/>
            <person name="Li M."/>
            <person name="Liu H."/>
            <person name="Cai L."/>
            <person name="Zhang B."/>
            <person name="Chen Y."/>
            <person name="Zhou J."/>
            <person name="Hu S."/>
            <person name="Xiang H."/>
        </authorList>
    </citation>
    <scope>NUCLEOTIDE SEQUENCE [LARGE SCALE GENOMIC DNA]</scope>
    <source>
        <strain evidence="8">ATCC 33500 / DSM 1411 / JCM 8866 / NBRC 14739 / NCIMB 2177 / R-4</strain>
        <strain evidence="4">CGMCC 1.2087</strain>
        <plasmid evidence="8">pHM300</plasmid>
    </source>
</reference>
<dbReference type="OrthoDB" id="8261at2157"/>
<reference evidence="4" key="1">
    <citation type="journal article" date="2012" name="Appl. Environ. Microbiol.">
        <title>Identification of the haloarchaeal phasin (PhaP) that functions in polyhydroxyalkanoate accumulation and granule formation in Haloferax mediterranei.</title>
        <authorList>
            <person name="Cai S."/>
            <person name="Cai L."/>
            <person name="Liu H."/>
            <person name="Liu X."/>
            <person name="Han J."/>
            <person name="Zhou J."/>
            <person name="Xiang H."/>
        </authorList>
    </citation>
    <scope>NUCLEOTIDE SEQUENCE</scope>
    <source>
        <strain evidence="4">CGMCC 1.2087</strain>
    </source>
</reference>
<dbReference type="Proteomes" id="UP000011603">
    <property type="component" value="Unassembled WGS sequence"/>
</dbReference>
<dbReference type="InterPro" id="IPR043129">
    <property type="entry name" value="ATPase_NBD"/>
</dbReference>
<dbReference type="Proteomes" id="UP000299011">
    <property type="component" value="Plasmid pHME322"/>
</dbReference>
<dbReference type="RefSeq" id="WP_004056159.1">
    <property type="nucleotide sequence ID" value="NC_017943.1"/>
</dbReference>
<evidence type="ECO:0000313" key="11">
    <source>
        <dbReference type="Proteomes" id="UP000299011"/>
    </source>
</evidence>
<dbReference type="HOGENOM" id="CLU_002157_1_2_2"/>
<evidence type="ECO:0000259" key="3">
    <source>
        <dbReference type="Pfam" id="PF19278"/>
    </source>
</evidence>
<dbReference type="Pfam" id="PF05378">
    <property type="entry name" value="Hydant_A_N"/>
    <property type="match status" value="1"/>
</dbReference>
<dbReference type="Pfam" id="PF19278">
    <property type="entry name" value="Hydant_A_C"/>
    <property type="match status" value="1"/>
</dbReference>
<evidence type="ECO:0000259" key="1">
    <source>
        <dbReference type="Pfam" id="PF01968"/>
    </source>
</evidence>
<dbReference type="PANTHER" id="PTHR11365:SF23">
    <property type="entry name" value="HYPOTHETICAL 5-OXOPROLINASE (EUROFUNG)-RELATED"/>
    <property type="match status" value="1"/>
</dbReference>
<gene>
    <name evidence="4" type="primary">hyuA</name>
    <name evidence="4" type="ordered locus">HFX_5198</name>
    <name evidence="5" type="ORF">BM92_18035</name>
    <name evidence="6" type="ORF">C439_00245</name>
    <name evidence="7" type="ORF">E6P09_17890</name>
</gene>
<evidence type="ECO:0000313" key="5">
    <source>
        <dbReference type="EMBL" id="AHZ24107.1"/>
    </source>
</evidence>
<reference evidence="6 9" key="3">
    <citation type="journal article" date="2014" name="PLoS Genet.">
        <title>Phylogenetically driven sequencing of extremely halophilic archaea reveals strategies for static and dynamic osmo-response.</title>
        <authorList>
            <person name="Becker E.A."/>
            <person name="Seitzer P.M."/>
            <person name="Tritt A."/>
            <person name="Larsen D."/>
            <person name="Krusor M."/>
            <person name="Yao A.I."/>
            <person name="Wu D."/>
            <person name="Madern D."/>
            <person name="Eisen J.A."/>
            <person name="Darling A.E."/>
            <person name="Facciotti M.T."/>
        </authorList>
    </citation>
    <scope>NUCLEOTIDE SEQUENCE [LARGE SCALE GENOMIC DNA]</scope>
    <source>
        <strain evidence="6">ATCC 33500</strain>
        <strain evidence="9">ATCC 33500 / DSM 1411 / JCM 8866 / NBRC 14739 / NCIMB 2177 / R-4</strain>
    </source>
</reference>
<organism evidence="4 8">
    <name type="scientific">Haloferax mediterranei (strain ATCC 33500 / DSM 1411 / JCM 8866 / NBRC 14739 / NCIMB 2177 / R-4)</name>
    <name type="common">Halobacterium mediterranei</name>
    <dbReference type="NCBI Taxonomy" id="523841"/>
    <lineage>
        <taxon>Archaea</taxon>
        <taxon>Methanobacteriati</taxon>
        <taxon>Methanobacteriota</taxon>
        <taxon>Stenosarchaea group</taxon>
        <taxon>Halobacteria</taxon>
        <taxon>Halobacteriales</taxon>
        <taxon>Haloferacaceae</taxon>
        <taxon>Haloferax</taxon>
    </lineage>
</organism>
<dbReference type="InterPro" id="IPR045079">
    <property type="entry name" value="Oxoprolinase-like"/>
</dbReference>
<geneLocation type="plasmid" evidence="5 10">
    <name>HMPLAS2</name>
</geneLocation>
<dbReference type="EC" id="3.5.2.14" evidence="4"/>
<dbReference type="InterPro" id="IPR049517">
    <property type="entry name" value="ACX-like_C"/>
</dbReference>
<dbReference type="InterPro" id="IPR008040">
    <property type="entry name" value="Hydant_A_N"/>
</dbReference>
<dbReference type="EMBL" id="AOLO01000001">
    <property type="protein sequence ID" value="EMA05182.1"/>
    <property type="molecule type" value="Genomic_DNA"/>
</dbReference>
<dbReference type="AlphaFoldDB" id="I3R9X2"/>
<keyword evidence="9" id="KW-1185">Reference proteome</keyword>
<dbReference type="EMBL" id="CP001870">
    <property type="protein sequence ID" value="AFK21032.1"/>
    <property type="molecule type" value="Genomic_DNA"/>
</dbReference>
<dbReference type="GO" id="GO:0047423">
    <property type="term" value="F:N-methylhydantoinase (ATP-hydrolyzing) activity"/>
    <property type="evidence" value="ECO:0007669"/>
    <property type="project" value="UniProtKB-EC"/>
</dbReference>
<dbReference type="GO" id="GO:0017168">
    <property type="term" value="F:5-oxoprolinase (ATP-hydrolyzing) activity"/>
    <property type="evidence" value="ECO:0007669"/>
    <property type="project" value="TreeGrafter"/>
</dbReference>
<dbReference type="PATRIC" id="fig|523841.21.peg.47"/>
<evidence type="ECO:0000313" key="6">
    <source>
        <dbReference type="EMBL" id="EMA05182.1"/>
    </source>
</evidence>
<dbReference type="InterPro" id="IPR002821">
    <property type="entry name" value="Hydantoinase_A"/>
</dbReference>
<evidence type="ECO:0000313" key="7">
    <source>
        <dbReference type="EMBL" id="QCQ77193.1"/>
    </source>
</evidence>
<sequence>MTTHETRVAVDIGGTFTDLVAVNDGELALEKTSTTPSNFADGVLDALEKSVVDQTTADQFVHGTTVVINTITERTGTETALITTAGFRDVLDITRANRPDMFNFRYQKPEPFVPRRNRWEIPERIDQAGETLTPLDEAAVRDAAREIREQGLDTIAVSYINSYENPSHERRTRELIEAEFPDAYVTLSHELTKEYREYERTNTAVLNSYVRPVVDDYLDNLEGRLEDASFRGNAYAMKSNAGTASFSQARRSPVEMVESGPVGGVYGAARVGERIGESDVISFDMGGTTAKTSLVQDGELTIDTEYWLESSPRDEGYPLKIPVVDIVEIGAGGGSIAWVDQGGSINIGPKSAGADPGPACYGRGGTEPTVTDANLLTGRLNPEYFLGGEMDLDVDAARDALEPLADEFGTSVREAAHGILRVVNSSMSNALKQVSIRRGHDPRDFVMVASGGAGPLHAATLGRELGVRETIIPRAPGQFSAWGMLMTDLRKDFARTRVMPFDGETAGTVAEAFAELEAEAYDAYAPEQSVSEEDIEITRSVDLRYTGQEHTVNTQIPSGDIGPEAITSTIDRFHDLHEQSYNFSLDDAVEVVTLRVTASAPMPKPEIGRITRGGNPEDTIKGTRDVDFGTEGVRETRVYEREALPAMTSFDGPAVIEEPACTTLVHPDQSFDVDEFGTLHIT</sequence>
<dbReference type="PANTHER" id="PTHR11365">
    <property type="entry name" value="5-OXOPROLINASE RELATED"/>
    <property type="match status" value="1"/>
</dbReference>
<feature type="domain" description="Hydantoinase/oxoprolinase N-terminal" evidence="2">
    <location>
        <begin position="7"/>
        <end position="179"/>
    </location>
</feature>
<keyword evidence="4" id="KW-0378">Hydrolase</keyword>
<dbReference type="GO" id="GO:0005829">
    <property type="term" value="C:cytosol"/>
    <property type="evidence" value="ECO:0007669"/>
    <property type="project" value="TreeGrafter"/>
</dbReference>
<dbReference type="EMBL" id="CP007553">
    <property type="protein sequence ID" value="AHZ24107.1"/>
    <property type="molecule type" value="Genomic_DNA"/>
</dbReference>
<dbReference type="EMBL" id="CP039141">
    <property type="protein sequence ID" value="QCQ77193.1"/>
    <property type="molecule type" value="Genomic_DNA"/>
</dbReference>
<dbReference type="KEGG" id="hme:HFX_5198"/>
<reference evidence="4" key="5">
    <citation type="submission" date="2014-05" db="EMBL/GenBank/DDBJ databases">
        <authorList>
            <person name="Wang L."/>
            <person name="Yang H."/>
            <person name="Xiang H."/>
        </authorList>
    </citation>
    <scope>NUCLEOTIDE SEQUENCE</scope>
    <source>
        <strain evidence="4">CGMCC 1.2087</strain>
        <plasmid evidence="4">pHM300</plasmid>
    </source>
</reference>
<name>I3R9X2_HALMT</name>
<geneLocation type="plasmid" evidence="4 8">
    <name>pHM300</name>
</geneLocation>
<evidence type="ECO:0000313" key="4">
    <source>
        <dbReference type="EMBL" id="AFK21032.1"/>
    </source>
</evidence>
<dbReference type="GO" id="GO:0006749">
    <property type="term" value="P:glutathione metabolic process"/>
    <property type="evidence" value="ECO:0007669"/>
    <property type="project" value="TreeGrafter"/>
</dbReference>
<protein>
    <submittedName>
        <fullName evidence="5">5-oxoprolinase</fullName>
    </submittedName>
    <submittedName>
        <fullName evidence="7">Hydantoinase/oxoprolinase family protein</fullName>
    </submittedName>
    <submittedName>
        <fullName evidence="4">N-methylhydantoinase A (ATP-hydrolyzing)</fullName>
        <ecNumber evidence="4">3.5.2.14</ecNumber>
    </submittedName>
</protein>
<dbReference type="SUPFAM" id="SSF53067">
    <property type="entry name" value="Actin-like ATPase domain"/>
    <property type="match status" value="1"/>
</dbReference>